<protein>
    <submittedName>
        <fullName evidence="1">Uncharacterized protein</fullName>
    </submittedName>
</protein>
<name>A0A9P6PZP8_9FUNG</name>
<sequence>MSAATHQSPRQETEPLLQAQQYEDGAEPLATVVNTHGELGPSQPLQQPLPKVDRLQHHREMVRVRFSANWWLEWIIILQIE</sequence>
<evidence type="ECO:0000313" key="1">
    <source>
        <dbReference type="EMBL" id="KAG0255487.1"/>
    </source>
</evidence>
<evidence type="ECO:0000313" key="2">
    <source>
        <dbReference type="Proteomes" id="UP000726737"/>
    </source>
</evidence>
<proteinExistence type="predicted"/>
<dbReference type="AlphaFoldDB" id="A0A9P6PZP8"/>
<reference evidence="1" key="1">
    <citation type="journal article" date="2020" name="Fungal Divers.">
        <title>Resolving the Mortierellaceae phylogeny through synthesis of multi-gene phylogenetics and phylogenomics.</title>
        <authorList>
            <person name="Vandepol N."/>
            <person name="Liber J."/>
            <person name="Desiro A."/>
            <person name="Na H."/>
            <person name="Kennedy M."/>
            <person name="Barry K."/>
            <person name="Grigoriev I.V."/>
            <person name="Miller A.N."/>
            <person name="O'Donnell K."/>
            <person name="Stajich J.E."/>
            <person name="Bonito G."/>
        </authorList>
    </citation>
    <scope>NUCLEOTIDE SEQUENCE</scope>
    <source>
        <strain evidence="1">KOD948</strain>
    </source>
</reference>
<keyword evidence="2" id="KW-1185">Reference proteome</keyword>
<accession>A0A9P6PZP8</accession>
<dbReference type="EMBL" id="JAAAJA010000346">
    <property type="protein sequence ID" value="KAG0255487.1"/>
    <property type="molecule type" value="Genomic_DNA"/>
</dbReference>
<organism evidence="1 2">
    <name type="scientific">Mortierella polycephala</name>
    <dbReference type="NCBI Taxonomy" id="41804"/>
    <lineage>
        <taxon>Eukaryota</taxon>
        <taxon>Fungi</taxon>
        <taxon>Fungi incertae sedis</taxon>
        <taxon>Mucoromycota</taxon>
        <taxon>Mortierellomycotina</taxon>
        <taxon>Mortierellomycetes</taxon>
        <taxon>Mortierellales</taxon>
        <taxon>Mortierellaceae</taxon>
        <taxon>Mortierella</taxon>
    </lineage>
</organism>
<gene>
    <name evidence="1" type="ORF">BG011_005097</name>
</gene>
<dbReference type="OrthoDB" id="270912at2759"/>
<dbReference type="Proteomes" id="UP000726737">
    <property type="component" value="Unassembled WGS sequence"/>
</dbReference>
<comment type="caution">
    <text evidence="1">The sequence shown here is derived from an EMBL/GenBank/DDBJ whole genome shotgun (WGS) entry which is preliminary data.</text>
</comment>